<dbReference type="Proteomes" id="UP000759529">
    <property type="component" value="Unassembled WGS sequence"/>
</dbReference>
<protein>
    <recommendedName>
        <fullName evidence="3">Cytochrome C</fullName>
    </recommendedName>
</protein>
<sequence length="154" mass="17859">MKKVFILCLAIASLFSCQKKETEAAKKETCTTDTIPAKEEKKFEMYQMSEMAALMEQMYVDNLRLKERIQKGEKIGEFPQHFMKIHSAVMTDKQENDDFFKQQAAKFIKAQELIYKEPAKAKEHFNAGIDACIQCHQQKCGGPIPRIKKLYIKE</sequence>
<proteinExistence type="predicted"/>
<dbReference type="EMBL" id="JACSOD020000494">
    <property type="protein sequence ID" value="MBM6499966.1"/>
    <property type="molecule type" value="Genomic_DNA"/>
</dbReference>
<comment type="caution">
    <text evidence="1">The sequence shown here is derived from an EMBL/GenBank/DDBJ whole genome shotgun (WGS) entry which is preliminary data.</text>
</comment>
<dbReference type="RefSeq" id="WP_187657070.1">
    <property type="nucleotide sequence ID" value="NZ_JACSOD020000494.1"/>
</dbReference>
<evidence type="ECO:0000313" key="2">
    <source>
        <dbReference type="Proteomes" id="UP000759529"/>
    </source>
</evidence>
<name>A0ABS2CYF7_9FLAO</name>
<evidence type="ECO:0008006" key="3">
    <source>
        <dbReference type="Google" id="ProtNLM"/>
    </source>
</evidence>
<dbReference type="PROSITE" id="PS51257">
    <property type="entry name" value="PROKAR_LIPOPROTEIN"/>
    <property type="match status" value="1"/>
</dbReference>
<accession>A0ABS2CYF7</accession>
<keyword evidence="2" id="KW-1185">Reference proteome</keyword>
<reference evidence="1 2" key="1">
    <citation type="submission" date="2021-02" db="EMBL/GenBank/DDBJ databases">
        <authorList>
            <person name="Jung H.S."/>
            <person name="Chun B.H."/>
            <person name="Jeon C.O."/>
        </authorList>
    </citation>
    <scope>NUCLEOTIDE SEQUENCE [LARGE SCALE GENOMIC DNA]</scope>
    <source>
        <strain evidence="1 2">LMG 25203</strain>
    </source>
</reference>
<organism evidence="1 2">
    <name type="scientific">Flavobacterium macrobrachii</name>
    <dbReference type="NCBI Taxonomy" id="591204"/>
    <lineage>
        <taxon>Bacteria</taxon>
        <taxon>Pseudomonadati</taxon>
        <taxon>Bacteroidota</taxon>
        <taxon>Flavobacteriia</taxon>
        <taxon>Flavobacteriales</taxon>
        <taxon>Flavobacteriaceae</taxon>
        <taxon>Flavobacterium</taxon>
    </lineage>
</organism>
<gene>
    <name evidence="1" type="ORF">H9X54_011740</name>
</gene>
<evidence type="ECO:0000313" key="1">
    <source>
        <dbReference type="EMBL" id="MBM6499966.1"/>
    </source>
</evidence>